<name>A0A6C0EE65_9ZZZZ</name>
<organism evidence="1">
    <name type="scientific">viral metagenome</name>
    <dbReference type="NCBI Taxonomy" id="1070528"/>
    <lineage>
        <taxon>unclassified sequences</taxon>
        <taxon>metagenomes</taxon>
        <taxon>organismal metagenomes</taxon>
    </lineage>
</organism>
<sequence length="212" mass="24938">MKNYKSNNTSLNDCPYNCFAEKEAVNFIVKAISNKIKTKFDVEIFSEVSQMLQAGSGTAPGTPDGLVQFTINNSRQKYMVAIQVVRAPIRNGMKPSDIISIIDDVIVIKILKSQKWLWFNQDLDININKFVIFVWCPIELSKKLLKRIHSKMNHYRFTFDIRFCLRLEYGKKEMFPPMFARNIYEIKNLHDLLYSYNSDNYKDYEFELPDLF</sequence>
<protein>
    <submittedName>
        <fullName evidence="1">Uncharacterized protein</fullName>
    </submittedName>
</protein>
<dbReference type="AlphaFoldDB" id="A0A6C0EE65"/>
<evidence type="ECO:0000313" key="1">
    <source>
        <dbReference type="EMBL" id="QHT26693.1"/>
    </source>
</evidence>
<proteinExistence type="predicted"/>
<dbReference type="EMBL" id="MN739800">
    <property type="protein sequence ID" value="QHT26693.1"/>
    <property type="molecule type" value="Genomic_DNA"/>
</dbReference>
<reference evidence="1" key="1">
    <citation type="journal article" date="2020" name="Nature">
        <title>Giant virus diversity and host interactions through global metagenomics.</title>
        <authorList>
            <person name="Schulz F."/>
            <person name="Roux S."/>
            <person name="Paez-Espino D."/>
            <person name="Jungbluth S."/>
            <person name="Walsh D.A."/>
            <person name="Denef V.J."/>
            <person name="McMahon K.D."/>
            <person name="Konstantinidis K.T."/>
            <person name="Eloe-Fadrosh E.A."/>
            <person name="Kyrpides N.C."/>
            <person name="Woyke T."/>
        </authorList>
    </citation>
    <scope>NUCLEOTIDE SEQUENCE</scope>
    <source>
        <strain evidence="1">GVMAG-M-3300023179-2</strain>
    </source>
</reference>
<accession>A0A6C0EE65</accession>